<accession>A0ABV0TEF2</accession>
<keyword evidence="2" id="KW-1185">Reference proteome</keyword>
<dbReference type="Proteomes" id="UP001482620">
    <property type="component" value="Unassembled WGS sequence"/>
</dbReference>
<gene>
    <name evidence="1" type="ORF">ILYODFUR_023654</name>
</gene>
<reference evidence="1 2" key="1">
    <citation type="submission" date="2021-06" db="EMBL/GenBank/DDBJ databases">
        <authorList>
            <person name="Palmer J.M."/>
        </authorList>
    </citation>
    <scope>NUCLEOTIDE SEQUENCE [LARGE SCALE GENOMIC DNA]</scope>
    <source>
        <strain evidence="2">if_2019</strain>
        <tissue evidence="1">Muscle</tissue>
    </source>
</reference>
<comment type="caution">
    <text evidence="1">The sequence shown here is derived from an EMBL/GenBank/DDBJ whole genome shotgun (WGS) entry which is preliminary data.</text>
</comment>
<evidence type="ECO:0000313" key="1">
    <source>
        <dbReference type="EMBL" id="MEQ2229897.1"/>
    </source>
</evidence>
<sequence>MFISCHLRATIKQKSRSLQNKACFFHRPTFRWRSLEGDSALCECCNSDCSGLTGVMNQGHPETDEKFEAHRTAGPLLIVHDSYWTGQLSVS</sequence>
<name>A0ABV0TEF2_9TELE</name>
<protein>
    <submittedName>
        <fullName evidence="1">Uncharacterized protein</fullName>
    </submittedName>
</protein>
<dbReference type="PANTHER" id="PTHR11576:SF2">
    <property type="entry name" value="ZONA PELLUCIDA SPERM-BINDING PROTEIN 3"/>
    <property type="match status" value="1"/>
</dbReference>
<proteinExistence type="predicted"/>
<organism evidence="1 2">
    <name type="scientific">Ilyodon furcidens</name>
    <name type="common">goldbreast splitfin</name>
    <dbReference type="NCBI Taxonomy" id="33524"/>
    <lineage>
        <taxon>Eukaryota</taxon>
        <taxon>Metazoa</taxon>
        <taxon>Chordata</taxon>
        <taxon>Craniata</taxon>
        <taxon>Vertebrata</taxon>
        <taxon>Euteleostomi</taxon>
        <taxon>Actinopterygii</taxon>
        <taxon>Neopterygii</taxon>
        <taxon>Teleostei</taxon>
        <taxon>Neoteleostei</taxon>
        <taxon>Acanthomorphata</taxon>
        <taxon>Ovalentaria</taxon>
        <taxon>Atherinomorphae</taxon>
        <taxon>Cyprinodontiformes</taxon>
        <taxon>Goodeidae</taxon>
        <taxon>Ilyodon</taxon>
    </lineage>
</organism>
<dbReference type="InterPro" id="IPR042235">
    <property type="entry name" value="ZP-C_dom"/>
</dbReference>
<dbReference type="PANTHER" id="PTHR11576">
    <property type="entry name" value="ZONA PELLUCIDA SPERM-BINDING PROTEIN 3"/>
    <property type="match status" value="1"/>
</dbReference>
<dbReference type="Gene3D" id="2.60.40.4100">
    <property type="entry name" value="Zona pellucida, ZP-C domain"/>
    <property type="match status" value="1"/>
</dbReference>
<dbReference type="EMBL" id="JAHRIQ010025899">
    <property type="protein sequence ID" value="MEQ2229897.1"/>
    <property type="molecule type" value="Genomic_DNA"/>
</dbReference>
<evidence type="ECO:0000313" key="2">
    <source>
        <dbReference type="Proteomes" id="UP001482620"/>
    </source>
</evidence>